<evidence type="ECO:0000313" key="2">
    <source>
        <dbReference type="Proteomes" id="UP000185984"/>
    </source>
</evidence>
<proteinExistence type="predicted"/>
<evidence type="ECO:0000313" key="1">
    <source>
        <dbReference type="EMBL" id="OKH28483.1"/>
    </source>
</evidence>
<comment type="caution">
    <text evidence="1">The sequence shown here is derived from an EMBL/GenBank/DDBJ whole genome shotgun (WGS) entry which is preliminary data.</text>
</comment>
<dbReference type="EMBL" id="MRCC01000003">
    <property type="protein sequence ID" value="OKH28483.1"/>
    <property type="molecule type" value="Genomic_DNA"/>
</dbReference>
<keyword evidence="2" id="KW-1185">Reference proteome</keyword>
<reference evidence="1 2" key="1">
    <citation type="submission" date="2016-11" db="EMBL/GenBank/DDBJ databases">
        <title>Draft Genome Sequences of Nine Cyanobacterial Strains from Diverse Habitats.</title>
        <authorList>
            <person name="Zhu T."/>
            <person name="Hou S."/>
            <person name="Lu X."/>
            <person name="Hess W.R."/>
        </authorList>
    </citation>
    <scope>NUCLEOTIDE SEQUENCE [LARGE SCALE GENOMIC DNA]</scope>
    <source>
        <strain evidence="1 2">5.2 s.c.1</strain>
    </source>
</reference>
<name>A0A1U7HXY8_9CHRO</name>
<sequence length="63" mass="7303">MKEHFNSPLGWQGDVQQLQAWVKVAGSYPKCFNYKIMLIYATSKLVDDALVHKPLKLFDYLDV</sequence>
<dbReference type="STRING" id="247279.NIES1031_04400"/>
<dbReference type="RefSeq" id="WP_073548281.1">
    <property type="nucleotide sequence ID" value="NZ_MRCC01000003.1"/>
</dbReference>
<organism evidence="1 2">
    <name type="scientific">Chroogloeocystis siderophila 5.2 s.c.1</name>
    <dbReference type="NCBI Taxonomy" id="247279"/>
    <lineage>
        <taxon>Bacteria</taxon>
        <taxon>Bacillati</taxon>
        <taxon>Cyanobacteriota</taxon>
        <taxon>Cyanophyceae</taxon>
        <taxon>Oscillatoriophycideae</taxon>
        <taxon>Chroococcales</taxon>
        <taxon>Chroococcaceae</taxon>
        <taxon>Chroogloeocystis</taxon>
    </lineage>
</organism>
<protein>
    <submittedName>
        <fullName evidence="1">Uncharacterized protein</fullName>
    </submittedName>
</protein>
<gene>
    <name evidence="1" type="ORF">NIES1031_04400</name>
</gene>
<dbReference type="AlphaFoldDB" id="A0A1U7HXY8"/>
<accession>A0A1U7HXY8</accession>
<dbReference type="Proteomes" id="UP000185984">
    <property type="component" value="Unassembled WGS sequence"/>
</dbReference>